<dbReference type="RefSeq" id="WP_138181956.1">
    <property type="nucleotide sequence ID" value="NZ_VBUI01000019.1"/>
</dbReference>
<dbReference type="AlphaFoldDB" id="A0A5R8MEU1"/>
<evidence type="ECO:0000313" key="1">
    <source>
        <dbReference type="EMBL" id="TLF48642.1"/>
    </source>
</evidence>
<keyword evidence="2" id="KW-1185">Reference proteome</keyword>
<comment type="caution">
    <text evidence="1">The sequence shown here is derived from an EMBL/GenBank/DDBJ whole genome shotgun (WGS) entry which is preliminary data.</text>
</comment>
<organism evidence="1 2">
    <name type="scientific">Halomonas urmiana</name>
    <dbReference type="NCBI Taxonomy" id="490901"/>
    <lineage>
        <taxon>Bacteria</taxon>
        <taxon>Pseudomonadati</taxon>
        <taxon>Pseudomonadota</taxon>
        <taxon>Gammaproteobacteria</taxon>
        <taxon>Oceanospirillales</taxon>
        <taxon>Halomonadaceae</taxon>
        <taxon>Halomonas</taxon>
    </lineage>
</organism>
<evidence type="ECO:0000313" key="2">
    <source>
        <dbReference type="Proteomes" id="UP000306973"/>
    </source>
</evidence>
<dbReference type="Proteomes" id="UP000306973">
    <property type="component" value="Unassembled WGS sequence"/>
</dbReference>
<protein>
    <submittedName>
        <fullName evidence="1">YjbH domain-containing protein</fullName>
    </submittedName>
</protein>
<gene>
    <name evidence="1" type="ORF">FEI13_12725</name>
</gene>
<name>A0A5R8MEU1_9GAMM</name>
<reference evidence="1 2" key="1">
    <citation type="journal article" date="2007" name="Int. J. Syst. Evol. Microbiol.">
        <title>Halomonas saccharevitans sp. nov., Halomonas arcis sp. nov. and Halomonas subterranea sp. nov., halophilic bacteria isolated from hypersaline environments of China.</title>
        <authorList>
            <person name="Xu X.W."/>
            <person name="Wu Y.H."/>
            <person name="Zhou Z."/>
            <person name="Wang C.S."/>
            <person name="Zhou Y.G."/>
            <person name="Zhang H.B."/>
            <person name="Wang Y."/>
            <person name="Wu M."/>
        </authorList>
    </citation>
    <scope>NUCLEOTIDE SEQUENCE [LARGE SCALE GENOMIC DNA]</scope>
    <source>
        <strain evidence="1 2">TBZ3</strain>
    </source>
</reference>
<sequence>MPFTALNSHSLIGRQALLGALLAAGHFVLPLATPAWGLDGAPGLGTSQSDFGGVGLMQTPTARMAPAGELSFSLSRTEPFQRYNLSLQPLDWFEFTLRYVEIEDRLYGRAIAGDRDYLDKGMDAKFRLKQESRYWPEVAIGLRDAGGTSLFGGEYLVASKRWHDVDVSLGLGWGYLGERGDIASPLGWLDERFDDRPGRAGGDQGGEFALNQLFRGPAALFGGVEYQTPWEPLTLQLEYEGNDYQNEPAGSPITSDSPVNLGARYRLTDSLTLGLGWQRGNTAMASIGFATNLAELRQVKRDAPPVELNEPGTPPEGDWPAAHRQLRNNAGLRALRIVDQDDELVIEGEATRFRSLAKTAGRANRILHNHADADVEAFRYRWYSQGLYLRDDVHPRDAFVDAAASSEQESLYRHSLYSQAATGPARGGNTLVETDPERWAYRFSPGLNQNLGGPDGYLYQVQLRASGEYFTDANGWFSGELGWTVLDNLDDFDYIADSDLPRVRTFIGEYLEEGELGLTNLQYTRTARLDDDWFAMGYGGLLEMMYAGAGGELLYRPFNSPVAVGLDLNYVKQREFNQRFGLRDYETWTGHLSTYVQTGIEDVLAQVSVGRYLAGDYGGTLNLSREFDSGAIVGAWATFTDAGDDYGEGSFDKGIYVSLPLDAFFTTSTRGHMGIGFSPLTRDGGARLDRRYRLYDITQDRQLHRLWEETDQAWR</sequence>
<proteinExistence type="predicted"/>
<dbReference type="Pfam" id="PF06082">
    <property type="entry name" value="YjbH"/>
    <property type="match status" value="1"/>
</dbReference>
<accession>A0A5R8MEU1</accession>
<dbReference type="OrthoDB" id="19542at2"/>
<dbReference type="EMBL" id="VBUI01000019">
    <property type="protein sequence ID" value="TLF48642.1"/>
    <property type="molecule type" value="Genomic_DNA"/>
</dbReference>
<dbReference type="InterPro" id="IPR010344">
    <property type="entry name" value="YbjH"/>
</dbReference>